<gene>
    <name evidence="2" type="ORF">UCREL1_9436</name>
</gene>
<keyword evidence="3" id="KW-1185">Reference proteome</keyword>
<evidence type="ECO:0000313" key="3">
    <source>
        <dbReference type="Proteomes" id="UP000012174"/>
    </source>
</evidence>
<dbReference type="Proteomes" id="UP000012174">
    <property type="component" value="Unassembled WGS sequence"/>
</dbReference>
<evidence type="ECO:0000313" key="2">
    <source>
        <dbReference type="EMBL" id="EMR63621.1"/>
    </source>
</evidence>
<dbReference type="Gene3D" id="1.20.58.340">
    <property type="entry name" value="Magnesium transport protein CorA, transmembrane region"/>
    <property type="match status" value="1"/>
</dbReference>
<dbReference type="AlphaFoldDB" id="M7T1F6"/>
<proteinExistence type="predicted"/>
<protein>
    <submittedName>
        <fullName evidence="2">Putative mg2+ transporter protein</fullName>
    </submittedName>
</protein>
<organism evidence="2 3">
    <name type="scientific">Eutypa lata (strain UCR-EL1)</name>
    <name type="common">Grapevine dieback disease fungus</name>
    <name type="synonym">Eutypa armeniacae</name>
    <dbReference type="NCBI Taxonomy" id="1287681"/>
    <lineage>
        <taxon>Eukaryota</taxon>
        <taxon>Fungi</taxon>
        <taxon>Dikarya</taxon>
        <taxon>Ascomycota</taxon>
        <taxon>Pezizomycotina</taxon>
        <taxon>Sordariomycetes</taxon>
        <taxon>Xylariomycetidae</taxon>
        <taxon>Xylariales</taxon>
        <taxon>Diatrypaceae</taxon>
        <taxon>Eutypa</taxon>
    </lineage>
</organism>
<reference evidence="3" key="1">
    <citation type="journal article" date="2013" name="Genome Announc.">
        <title>Draft genome sequence of the grapevine dieback fungus Eutypa lata UCR-EL1.</title>
        <authorList>
            <person name="Blanco-Ulate B."/>
            <person name="Rolshausen P.E."/>
            <person name="Cantu D."/>
        </authorList>
    </citation>
    <scope>NUCLEOTIDE SEQUENCE [LARGE SCALE GENOMIC DNA]</scope>
    <source>
        <strain evidence="3">UCR-EL1</strain>
    </source>
</reference>
<keyword evidence="1" id="KW-0472">Membrane</keyword>
<sequence>MAWHIRSFVSSFMGMNTTDIRDTNQSQTIFWATAIPVTAGVVALSFIYGYRGDEVEDFLFRTFQSLSLGRRRGMVETRSSASPKVVRQVTFNEAEMGNKGASRLPVWTHYGAEREKENFRRRTTSDTFSSV</sequence>
<feature type="transmembrane region" description="Helical" evidence="1">
    <location>
        <begin position="29"/>
        <end position="50"/>
    </location>
</feature>
<dbReference type="STRING" id="1287681.M7T1F6"/>
<dbReference type="EMBL" id="KB707196">
    <property type="protein sequence ID" value="EMR63621.1"/>
    <property type="molecule type" value="Genomic_DNA"/>
</dbReference>
<keyword evidence="1" id="KW-1133">Transmembrane helix</keyword>
<dbReference type="KEGG" id="ela:UCREL1_9436"/>
<dbReference type="OrthoDB" id="5430750at2759"/>
<evidence type="ECO:0000256" key="1">
    <source>
        <dbReference type="SAM" id="Phobius"/>
    </source>
</evidence>
<keyword evidence="1" id="KW-0812">Transmembrane</keyword>
<name>M7T1F6_EUTLA</name>
<accession>M7T1F6</accession>
<dbReference type="HOGENOM" id="CLU_1927586_0_0_1"/>